<dbReference type="Pfam" id="PF07626">
    <property type="entry name" value="PSD3"/>
    <property type="match status" value="1"/>
</dbReference>
<dbReference type="InterPro" id="IPR011478">
    <property type="entry name" value="DUF1585"/>
</dbReference>
<dbReference type="InterPro" id="IPR013036">
    <property type="entry name" value="DUF1587"/>
</dbReference>
<dbReference type="InterPro" id="IPR013043">
    <property type="entry name" value="DUF1595"/>
</dbReference>
<evidence type="ECO:0000259" key="3">
    <source>
        <dbReference type="Pfam" id="PF07624"/>
    </source>
</evidence>
<evidence type="ECO:0000256" key="2">
    <source>
        <dbReference type="SAM" id="SignalP"/>
    </source>
</evidence>
<sequence length="619" mass="69111">MLRTYGIGLAVMAMGIAMADEFADRAKPLLSKYCYECHGERKQKGGIEVNQLTSTEEAFKYHRFLKTIAEQVENRKMPPEDDADEIPGDDERKALVAEIRGTLAKLEEGKFPRNPGRPTVRRLNRNEYNRTVRDWLGVDFDAGSEFPADGAGGEGFDNVGDALFIQPSLMEKYLAASRRVIDAVYAKPELLNRMVTVKPSPEKPPQQAAKEVFQIQSALAFRRPASAAELEPLMALFSKRLAAGMSFEEAMKAPLQSLLMHPVFLFRVEQDQAGKKEWQVSGYELATRLSYFLWASMPDAELFRLAGEGKLAQPAVLAEQVKRMLQDPRAESLSRFFGGEWLGYDELLEFSEPDLKKFPEFTQSLRKSMYRESVEFVANIIRENRPATDLISSDYTFLNEELAKHYGIPDVKGGNMRRVALTDPNRGGIIGQASVMTVTSLPLRTSPVKRGKWILDTLLGTPPPPPPPDAGVLPPDDHSKNGVSMRERLEKHRSRASCAACHAKIDPLGFGLENFDLLGRWRTVDVNGKPIDSKSTLPGGATFDSPAGLKSYLLSDNDLFLRNLARKMLAYGLGRPLEYYDEPVVVDLVRQLRGDGLKMQTLILGIVQSPPFLNRSATR</sequence>
<dbReference type="AlphaFoldDB" id="A0A975PGS0"/>
<dbReference type="SUPFAM" id="SSF46626">
    <property type="entry name" value="Cytochrome c"/>
    <property type="match status" value="1"/>
</dbReference>
<dbReference type="Proteomes" id="UP000676169">
    <property type="component" value="Chromosome"/>
</dbReference>
<evidence type="ECO:0000313" key="10">
    <source>
        <dbReference type="Proteomes" id="UP000676169"/>
    </source>
</evidence>
<protein>
    <submittedName>
        <fullName evidence="9">DUF1592 domain-containing protein</fullName>
    </submittedName>
</protein>
<evidence type="ECO:0000259" key="5">
    <source>
        <dbReference type="Pfam" id="PF07627"/>
    </source>
</evidence>
<dbReference type="InterPro" id="IPR036909">
    <property type="entry name" value="Cyt_c-like_dom_sf"/>
</dbReference>
<feature type="signal peptide" evidence="2">
    <location>
        <begin position="1"/>
        <end position="19"/>
    </location>
</feature>
<dbReference type="RefSeq" id="WP_211633818.1">
    <property type="nucleotide sequence ID" value="NZ_CP073100.1"/>
</dbReference>
<accession>A0A975PGS0</accession>
<reference evidence="9" key="1">
    <citation type="submission" date="2021-04" db="EMBL/GenBank/DDBJ databases">
        <title>Luteolibacter sp. 32A isolated from the skin of an Anderson's salamander (Ambystoma andersonii).</title>
        <authorList>
            <person name="Spergser J."/>
            <person name="Busse H.-J."/>
        </authorList>
    </citation>
    <scope>NUCLEOTIDE SEQUENCE</scope>
    <source>
        <strain evidence="9">32A</strain>
    </source>
</reference>
<organism evidence="9 10">
    <name type="scientific">Luteolibacter ambystomatis</name>
    <dbReference type="NCBI Taxonomy" id="2824561"/>
    <lineage>
        <taxon>Bacteria</taxon>
        <taxon>Pseudomonadati</taxon>
        <taxon>Verrucomicrobiota</taxon>
        <taxon>Verrucomicrobiia</taxon>
        <taxon>Verrucomicrobiales</taxon>
        <taxon>Verrucomicrobiaceae</taxon>
        <taxon>Luteolibacter</taxon>
    </lineage>
</organism>
<proteinExistence type="predicted"/>
<dbReference type="GO" id="GO:0020037">
    <property type="term" value="F:heme binding"/>
    <property type="evidence" value="ECO:0007669"/>
    <property type="project" value="InterPro"/>
</dbReference>
<dbReference type="InterPro" id="IPR013042">
    <property type="entry name" value="DUF1592"/>
</dbReference>
<feature type="domain" description="DUF1592" evidence="6">
    <location>
        <begin position="281"/>
        <end position="408"/>
    </location>
</feature>
<dbReference type="Pfam" id="PF07627">
    <property type="entry name" value="PSCyt3"/>
    <property type="match status" value="1"/>
</dbReference>
<feature type="chain" id="PRO_5037892143" evidence="2">
    <location>
        <begin position="20"/>
        <end position="619"/>
    </location>
</feature>
<dbReference type="Pfam" id="PF07635">
    <property type="entry name" value="PSCyt1"/>
    <property type="match status" value="1"/>
</dbReference>
<name>A0A975PGS0_9BACT</name>
<evidence type="ECO:0000313" key="9">
    <source>
        <dbReference type="EMBL" id="QUE52587.1"/>
    </source>
</evidence>
<dbReference type="EMBL" id="CP073100">
    <property type="protein sequence ID" value="QUE52587.1"/>
    <property type="molecule type" value="Genomic_DNA"/>
</dbReference>
<evidence type="ECO:0000259" key="6">
    <source>
        <dbReference type="Pfam" id="PF07631"/>
    </source>
</evidence>
<evidence type="ECO:0000259" key="4">
    <source>
        <dbReference type="Pfam" id="PF07626"/>
    </source>
</evidence>
<dbReference type="Gene3D" id="1.10.760.10">
    <property type="entry name" value="Cytochrome c-like domain"/>
    <property type="match status" value="1"/>
</dbReference>
<evidence type="ECO:0000259" key="7">
    <source>
        <dbReference type="Pfam" id="PF07635"/>
    </source>
</evidence>
<feature type="domain" description="DUF1587" evidence="4">
    <location>
        <begin position="121"/>
        <end position="184"/>
    </location>
</feature>
<dbReference type="Pfam" id="PF07631">
    <property type="entry name" value="PSD4"/>
    <property type="match status" value="1"/>
</dbReference>
<dbReference type="GO" id="GO:0009055">
    <property type="term" value="F:electron transfer activity"/>
    <property type="evidence" value="ECO:0007669"/>
    <property type="project" value="InterPro"/>
</dbReference>
<dbReference type="KEGG" id="lamb:KBB96_06755"/>
<keyword evidence="2" id="KW-0732">Signal</keyword>
<feature type="domain" description="DUF1595" evidence="8">
    <location>
        <begin position="209"/>
        <end position="269"/>
    </location>
</feature>
<dbReference type="InterPro" id="IPR013039">
    <property type="entry name" value="DUF1588"/>
</dbReference>
<dbReference type="Pfam" id="PF07637">
    <property type="entry name" value="PSD5"/>
    <property type="match status" value="1"/>
</dbReference>
<dbReference type="Pfam" id="PF07624">
    <property type="entry name" value="PSD2"/>
    <property type="match status" value="1"/>
</dbReference>
<feature type="domain" description="Cytochrome C Planctomycete-type" evidence="7">
    <location>
        <begin position="34"/>
        <end position="81"/>
    </location>
</feature>
<feature type="domain" description="DUF1585" evidence="3">
    <location>
        <begin position="540"/>
        <end position="612"/>
    </location>
</feature>
<dbReference type="InterPro" id="IPR011429">
    <property type="entry name" value="Cyt_c_Planctomycete-type"/>
</dbReference>
<keyword evidence="10" id="KW-1185">Reference proteome</keyword>
<feature type="domain" description="DUF1588" evidence="5">
    <location>
        <begin position="426"/>
        <end position="524"/>
    </location>
</feature>
<evidence type="ECO:0000256" key="1">
    <source>
        <dbReference type="SAM" id="MobiDB-lite"/>
    </source>
</evidence>
<gene>
    <name evidence="9" type="ORF">KBB96_06755</name>
</gene>
<evidence type="ECO:0000259" key="8">
    <source>
        <dbReference type="Pfam" id="PF07637"/>
    </source>
</evidence>
<feature type="region of interest" description="Disordered" evidence="1">
    <location>
        <begin position="457"/>
        <end position="482"/>
    </location>
</feature>